<evidence type="ECO:0000256" key="12">
    <source>
        <dbReference type="ARBA" id="ARBA00023004"/>
    </source>
</evidence>
<dbReference type="AlphaFoldDB" id="A0A3G0WUJ0"/>
<geneLocation type="mitochondrion" evidence="19"/>
<dbReference type="GO" id="GO:0046872">
    <property type="term" value="F:metal ion binding"/>
    <property type="evidence" value="ECO:0007669"/>
    <property type="project" value="UniProtKB-UniRule"/>
</dbReference>
<dbReference type="PROSITE" id="PS51002">
    <property type="entry name" value="CYTB_NTER"/>
    <property type="match status" value="1"/>
</dbReference>
<keyword evidence="4 16" id="KW-0813">Transport</keyword>
<dbReference type="InterPro" id="IPR005798">
    <property type="entry name" value="Cyt_b/b6_C"/>
</dbReference>
<evidence type="ECO:0000256" key="15">
    <source>
        <dbReference type="ARBA" id="ARBA00023136"/>
    </source>
</evidence>
<dbReference type="EMBL" id="JQ038230">
    <property type="protein sequence ID" value="AFD18182.1"/>
    <property type="molecule type" value="Genomic_DNA"/>
</dbReference>
<evidence type="ECO:0000256" key="5">
    <source>
        <dbReference type="ARBA" id="ARBA00022617"/>
    </source>
</evidence>
<name>A0A3G0WUJ0_9PLAT</name>
<dbReference type="InterPro" id="IPR005797">
    <property type="entry name" value="Cyt_b/b6_N"/>
</dbReference>
<feature type="transmembrane region" description="Helical" evidence="16">
    <location>
        <begin position="154"/>
        <end position="176"/>
    </location>
</feature>
<feature type="transmembrane region" description="Helical" evidence="16">
    <location>
        <begin position="244"/>
        <end position="263"/>
    </location>
</feature>
<keyword evidence="8 16" id="KW-0479">Metal-binding</keyword>
<gene>
    <name evidence="19" type="primary">cytb</name>
</gene>
<dbReference type="Pfam" id="PF00032">
    <property type="entry name" value="Cytochrom_B_C"/>
    <property type="match status" value="1"/>
</dbReference>
<evidence type="ECO:0000256" key="2">
    <source>
        <dbReference type="ARBA" id="ARBA00004448"/>
    </source>
</evidence>
<evidence type="ECO:0000259" key="18">
    <source>
        <dbReference type="PROSITE" id="PS51003"/>
    </source>
</evidence>
<sequence>MFLLNKNISILLRNFSSVSNNSVPRLDWPTNSNLNYFWCSGSLLLGVMLFQLVTGIFCAMEYLNLAKMHLFHIKPIVGEPGPVMDGLVSDVLRFSHLWGASMVFVCLLGHMGRGLYYCSYSKNPILWSSGMLLYVVVLIEAFLGYLLPWHQMSYWAGVVISTIFLSLPVIGPHLYSFLLGSYDFGDGIVSRVFCVHVCFGFVILGLIVGHLIQLHKIGSSNSFNSGDSYSDTIFFHKGYGYKDMLVFLLFMFITILFSMYNPWVTSLKENFISPNPLATPTNIKPEWYFLPFYAILRSIENKIGGLIAVVMLLILTWVPVPGWHSGFESVVRRLSFWLLSGSFIFLAFLGSSEPTEFCQFVSLLTSFLFCLSMFVLKCNDYIMFNTSSKS</sequence>
<evidence type="ECO:0000256" key="7">
    <source>
        <dbReference type="ARBA" id="ARBA00022692"/>
    </source>
</evidence>
<evidence type="ECO:0000259" key="17">
    <source>
        <dbReference type="PROSITE" id="PS51002"/>
    </source>
</evidence>
<dbReference type="Pfam" id="PF00033">
    <property type="entry name" value="Cytochrome_B"/>
    <property type="match status" value="1"/>
</dbReference>
<dbReference type="PANTHER" id="PTHR19271">
    <property type="entry name" value="CYTOCHROME B"/>
    <property type="match status" value="1"/>
</dbReference>
<keyword evidence="10 16" id="KW-0249">Electron transport</keyword>
<keyword evidence="12 16" id="KW-0408">Iron</keyword>
<feature type="transmembrane region" description="Helical" evidence="16">
    <location>
        <begin position="357"/>
        <end position="376"/>
    </location>
</feature>
<evidence type="ECO:0000256" key="16">
    <source>
        <dbReference type="RuleBase" id="RU362117"/>
    </source>
</evidence>
<keyword evidence="13" id="KW-0830">Ubiquinone</keyword>
<comment type="subcellular location">
    <subcellularLocation>
        <location evidence="2">Mitochondrion inner membrane</location>
        <topology evidence="2">Multi-pass membrane protein</topology>
    </subcellularLocation>
</comment>
<evidence type="ECO:0000256" key="13">
    <source>
        <dbReference type="ARBA" id="ARBA00023075"/>
    </source>
</evidence>
<reference evidence="19" key="1">
    <citation type="submission" date="2011-11" db="EMBL/GenBank/DDBJ databases">
        <title>The complete mitochondrial genome of Polylabroides guangdongensis (Platyhelminthes: Monogenea).</title>
        <authorList>
            <person name="Zhang J."/>
            <person name="Wu X."/>
            <person name="Xie M."/>
            <person name="Li A."/>
        </authorList>
    </citation>
    <scope>NUCLEOTIDE SEQUENCE</scope>
</reference>
<comment type="similarity">
    <text evidence="16">Belongs to the cytochrome b family.</text>
</comment>
<keyword evidence="11 16" id="KW-1133">Transmembrane helix</keyword>
<feature type="domain" description="Cytochrome b/b6 C-terminal region profile" evidence="18">
    <location>
        <begin position="225"/>
        <end position="390"/>
    </location>
</feature>
<protein>
    <recommendedName>
        <fullName evidence="3 16">Cytochrome b</fullName>
    </recommendedName>
</protein>
<evidence type="ECO:0000256" key="3">
    <source>
        <dbReference type="ARBA" id="ARBA00013531"/>
    </source>
</evidence>
<evidence type="ECO:0000256" key="14">
    <source>
        <dbReference type="ARBA" id="ARBA00023128"/>
    </source>
</evidence>
<feature type="transmembrane region" description="Helical" evidence="16">
    <location>
        <begin position="303"/>
        <end position="322"/>
    </location>
</feature>
<keyword evidence="9" id="KW-0999">Mitochondrion inner membrane</keyword>
<evidence type="ECO:0000256" key="4">
    <source>
        <dbReference type="ARBA" id="ARBA00022448"/>
    </source>
</evidence>
<keyword evidence="14 16" id="KW-0496">Mitochondrion</keyword>
<dbReference type="GO" id="GO:0016491">
    <property type="term" value="F:oxidoreductase activity"/>
    <property type="evidence" value="ECO:0007669"/>
    <property type="project" value="UniProtKB-UniRule"/>
</dbReference>
<dbReference type="GO" id="GO:0005743">
    <property type="term" value="C:mitochondrial inner membrane"/>
    <property type="evidence" value="ECO:0007669"/>
    <property type="project" value="UniProtKB-SubCell"/>
</dbReference>
<dbReference type="InterPro" id="IPR016174">
    <property type="entry name" value="Di-haem_cyt_TM"/>
</dbReference>
<feature type="transmembrane region" description="Helical" evidence="16">
    <location>
        <begin position="125"/>
        <end position="147"/>
    </location>
</feature>
<keyword evidence="5 16" id="KW-0349">Heme</keyword>
<evidence type="ECO:0000256" key="6">
    <source>
        <dbReference type="ARBA" id="ARBA00022660"/>
    </source>
</evidence>
<feature type="transmembrane region" description="Helical" evidence="16">
    <location>
        <begin position="334"/>
        <end position="351"/>
    </location>
</feature>
<dbReference type="InterPro" id="IPR036150">
    <property type="entry name" value="Cyt_b/b6_C_sf"/>
</dbReference>
<dbReference type="PROSITE" id="PS51003">
    <property type="entry name" value="CYTB_CTER"/>
    <property type="match status" value="1"/>
</dbReference>
<dbReference type="GO" id="GO:0022904">
    <property type="term" value="P:respiratory electron transport chain"/>
    <property type="evidence" value="ECO:0007669"/>
    <property type="project" value="InterPro"/>
</dbReference>
<dbReference type="InterPro" id="IPR027387">
    <property type="entry name" value="Cytb/b6-like_sf"/>
</dbReference>
<dbReference type="PANTHER" id="PTHR19271:SF16">
    <property type="entry name" value="CYTOCHROME B"/>
    <property type="match status" value="1"/>
</dbReference>
<evidence type="ECO:0000256" key="1">
    <source>
        <dbReference type="ARBA" id="ARBA00002566"/>
    </source>
</evidence>
<dbReference type="Gene3D" id="1.20.810.10">
    <property type="entry name" value="Cytochrome Bc1 Complex, Chain C"/>
    <property type="match status" value="1"/>
</dbReference>
<dbReference type="SUPFAM" id="SSF81648">
    <property type="entry name" value="a domain/subunit of cytochrome bc1 complex (Ubiquinol-cytochrome c reductase)"/>
    <property type="match status" value="1"/>
</dbReference>
<evidence type="ECO:0000256" key="8">
    <source>
        <dbReference type="ARBA" id="ARBA00022723"/>
    </source>
</evidence>
<comment type="function">
    <text evidence="1 16">Component of the ubiquinol-cytochrome c reductase complex (complex III or cytochrome b-c1 complex) that is part of the mitochondrial respiratory chain. The b-c1 complex mediates electron transfer from ubiquinol to cytochrome c. Contributes to the generation of a proton gradient across the mitochondrial membrane that is then used for ATP synthesis.</text>
</comment>
<evidence type="ECO:0000313" key="19">
    <source>
        <dbReference type="EMBL" id="AFD18182.1"/>
    </source>
</evidence>
<keyword evidence="15 16" id="KW-0472">Membrane</keyword>
<feature type="transmembrane region" description="Helical" evidence="16">
    <location>
        <begin position="94"/>
        <end position="113"/>
    </location>
</feature>
<accession>A0A3G0WUJ0</accession>
<keyword evidence="6 16" id="KW-0679">Respiratory chain</keyword>
<keyword evidence="7 16" id="KW-0812">Transmembrane</keyword>
<evidence type="ECO:0000256" key="9">
    <source>
        <dbReference type="ARBA" id="ARBA00022792"/>
    </source>
</evidence>
<feature type="transmembrane region" description="Helical" evidence="16">
    <location>
        <begin position="188"/>
        <end position="212"/>
    </location>
</feature>
<feature type="transmembrane region" description="Helical" evidence="16">
    <location>
        <begin position="35"/>
        <end position="60"/>
    </location>
</feature>
<comment type="cofactor">
    <cofactor evidence="16">
        <name>heme b</name>
        <dbReference type="ChEBI" id="CHEBI:60344"/>
    </cofactor>
    <text evidence="16">Binds 2 heme groups non-covalently.</text>
</comment>
<evidence type="ECO:0000256" key="10">
    <source>
        <dbReference type="ARBA" id="ARBA00022982"/>
    </source>
</evidence>
<dbReference type="SUPFAM" id="SSF81342">
    <property type="entry name" value="Transmembrane di-heme cytochromes"/>
    <property type="match status" value="1"/>
</dbReference>
<proteinExistence type="inferred from homology"/>
<dbReference type="GO" id="GO:0009055">
    <property type="term" value="F:electron transfer activity"/>
    <property type="evidence" value="ECO:0007669"/>
    <property type="project" value="InterPro"/>
</dbReference>
<feature type="domain" description="Cytochrome b/b6 N-terminal region profile" evidence="17">
    <location>
        <begin position="1"/>
        <end position="223"/>
    </location>
</feature>
<evidence type="ECO:0000256" key="11">
    <source>
        <dbReference type="ARBA" id="ARBA00022989"/>
    </source>
</evidence>
<organism evidence="19">
    <name type="scientific">Polylabroides guangdongensis</name>
    <dbReference type="NCBI Taxonomy" id="1131911"/>
    <lineage>
        <taxon>Eukaryota</taxon>
        <taxon>Metazoa</taxon>
        <taxon>Spiralia</taxon>
        <taxon>Lophotrochozoa</taxon>
        <taxon>Platyhelminthes</taxon>
        <taxon>Monogenea</taxon>
        <taxon>Polyopisthocotylea</taxon>
        <taxon>Mazocraeidea</taxon>
        <taxon>Microcotylidae</taxon>
        <taxon>Polylabroides</taxon>
    </lineage>
</organism>